<gene>
    <name evidence="1" type="ORF">CONCODRAFT_11622</name>
</gene>
<dbReference type="Proteomes" id="UP000070444">
    <property type="component" value="Unassembled WGS sequence"/>
</dbReference>
<reference evidence="1 2" key="1">
    <citation type="journal article" date="2015" name="Genome Biol. Evol.">
        <title>Phylogenomic analyses indicate that early fungi evolved digesting cell walls of algal ancestors of land plants.</title>
        <authorList>
            <person name="Chang Y."/>
            <person name="Wang S."/>
            <person name="Sekimoto S."/>
            <person name="Aerts A.L."/>
            <person name="Choi C."/>
            <person name="Clum A."/>
            <person name="LaButti K.M."/>
            <person name="Lindquist E.A."/>
            <person name="Yee Ngan C."/>
            <person name="Ohm R.A."/>
            <person name="Salamov A.A."/>
            <person name="Grigoriev I.V."/>
            <person name="Spatafora J.W."/>
            <person name="Berbee M.L."/>
        </authorList>
    </citation>
    <scope>NUCLEOTIDE SEQUENCE [LARGE SCALE GENOMIC DNA]</scope>
    <source>
        <strain evidence="1 2">NRRL 28638</strain>
    </source>
</reference>
<evidence type="ECO:0000313" key="2">
    <source>
        <dbReference type="Proteomes" id="UP000070444"/>
    </source>
</evidence>
<organism evidence="1 2">
    <name type="scientific">Conidiobolus coronatus (strain ATCC 28846 / CBS 209.66 / NRRL 28638)</name>
    <name type="common">Delacroixia coronata</name>
    <dbReference type="NCBI Taxonomy" id="796925"/>
    <lineage>
        <taxon>Eukaryota</taxon>
        <taxon>Fungi</taxon>
        <taxon>Fungi incertae sedis</taxon>
        <taxon>Zoopagomycota</taxon>
        <taxon>Entomophthoromycotina</taxon>
        <taxon>Entomophthoromycetes</taxon>
        <taxon>Entomophthorales</taxon>
        <taxon>Ancylistaceae</taxon>
        <taxon>Conidiobolus</taxon>
    </lineage>
</organism>
<dbReference type="AlphaFoldDB" id="A0A137NUV5"/>
<dbReference type="EMBL" id="KQ964716">
    <property type="protein sequence ID" value="KXN66512.1"/>
    <property type="molecule type" value="Genomic_DNA"/>
</dbReference>
<protein>
    <submittedName>
        <fullName evidence="1">Uncharacterized protein</fullName>
    </submittedName>
</protein>
<accession>A0A137NUV5</accession>
<evidence type="ECO:0000313" key="1">
    <source>
        <dbReference type="EMBL" id="KXN66512.1"/>
    </source>
</evidence>
<sequence length="124" mass="14336">MASLSALIKFSPIVARAVYIYTIYGPPKKSWDIKTFLVVYILRNILGRSSNNAIESRERMKKLSAKKVKNSINEAFILEGKFRQRAHDLVRDHLIKAYGDGDWYSSESHWSRSPPLEPEWIIPN</sequence>
<feature type="non-terminal residue" evidence="1">
    <location>
        <position position="124"/>
    </location>
</feature>
<name>A0A137NUV5_CONC2</name>
<keyword evidence="2" id="KW-1185">Reference proteome</keyword>
<proteinExistence type="predicted"/>
<dbReference type="OrthoDB" id="408631at2759"/>